<sequence length="381" mass="42698">MPSQPSPFELLPNELLDQIISLISTPPPSLNGLHKPPNTNIISSKTRDLKYLSRTCSRFLNLVRPLLFAHSCFNVKDVDGYLSFISKSDLAHKVTSIVVIGKDSPESREDPLWWRRVLGSIDPLRITVVAPPLFIGAMLGMKIMDGHSWAFEISSQILHLERNRRTSGPTTALRTDGTPSLLDARPWSSMLFNESSSLKAYNHYEYFLFLVPSLFTSWGTVATSDSQLDVSRLSMSLQNITSFTYVAVFPFYNHVKLVQDAVGLMKNLQTLIIRLGPSRNDRITEIEQRGSMDPSDPWMELATGYSLIAHDVRDSGNMGRLEKFIACDYEFDALRAELSSILGDMLEQGGWAHDDNGTWIKKPVKTVTCEDNSLARVEDAA</sequence>
<name>A0A0F8U476_9EURO</name>
<gene>
    <name evidence="1" type="ORF">AOCH_001967</name>
</gene>
<dbReference type="VEuPathDB" id="FungiDB:P175DRAFT_0500250"/>
<organism evidence="1 2">
    <name type="scientific">Aspergillus ochraceoroseus</name>
    <dbReference type="NCBI Taxonomy" id="138278"/>
    <lineage>
        <taxon>Eukaryota</taxon>
        <taxon>Fungi</taxon>
        <taxon>Dikarya</taxon>
        <taxon>Ascomycota</taxon>
        <taxon>Pezizomycotina</taxon>
        <taxon>Eurotiomycetes</taxon>
        <taxon>Eurotiomycetidae</taxon>
        <taxon>Eurotiales</taxon>
        <taxon>Aspergillaceae</taxon>
        <taxon>Aspergillus</taxon>
        <taxon>Aspergillus subgen. Nidulantes</taxon>
    </lineage>
</organism>
<dbReference type="AlphaFoldDB" id="A0A0F8U476"/>
<reference evidence="1 2" key="1">
    <citation type="submission" date="2015-02" db="EMBL/GenBank/DDBJ databases">
        <title>Draft Genome Sequences of Two Closely-Related Aflatoxigenic Aspergillus Species Obtained from the Cote d'Ivoire.</title>
        <authorList>
            <person name="Moore G.G."/>
            <person name="Beltz S.B."/>
            <person name="Mack B.M."/>
        </authorList>
    </citation>
    <scope>NUCLEOTIDE SEQUENCE [LARGE SCALE GENOMIC DNA]</scope>
    <source>
        <strain evidence="1 2">SRRC1432</strain>
    </source>
</reference>
<dbReference type="EMBL" id="JYKN01002959">
    <property type="protein sequence ID" value="KKK14554.1"/>
    <property type="molecule type" value="Genomic_DNA"/>
</dbReference>
<evidence type="ECO:0008006" key="3">
    <source>
        <dbReference type="Google" id="ProtNLM"/>
    </source>
</evidence>
<dbReference type="Proteomes" id="UP000034947">
    <property type="component" value="Unassembled WGS sequence"/>
</dbReference>
<proteinExistence type="predicted"/>
<comment type="caution">
    <text evidence="1">The sequence shown here is derived from an EMBL/GenBank/DDBJ whole genome shotgun (WGS) entry which is preliminary data.</text>
</comment>
<evidence type="ECO:0000313" key="1">
    <source>
        <dbReference type="EMBL" id="KKK14554.1"/>
    </source>
</evidence>
<keyword evidence="2" id="KW-1185">Reference proteome</keyword>
<dbReference type="OrthoDB" id="5296720at2759"/>
<protein>
    <recommendedName>
        <fullName evidence="3">F-box domain-containing protein</fullName>
    </recommendedName>
</protein>
<accession>A0A0F8U476</accession>
<evidence type="ECO:0000313" key="2">
    <source>
        <dbReference type="Proteomes" id="UP000034947"/>
    </source>
</evidence>